<sequence length="341" mass="36851">MISSGVVIRPAAPRDLEALHALALSAGLGMTNLPPCRDRLAGLLAASAAALAGERKAGSQILLVMEADGENGREVVGTGCIFPSVGGDWPFYSYRIGRLRQTSQALGKVVENTILTPVNDYDGSAEVGGLFVRSGMRGMAGGRLMARSRYLFMAEHRDWFGERVVSELRGFQDESGRSPFWEAVGQKFYGLEFREADRISVGAGKQVIADLGPKYPIYLNLLPMDAAASVGRFHPDGARAHALLTEEGFKFEGCIDIFDAGPTMVADIDSLRAVRDSRVSRVAAIGPCEDGPEVLACIGRAEDFRASRGRVWREDDEVRVSPELAQALGVKVGDHIRHVDF</sequence>
<dbReference type="EC" id="2.3.1.109" evidence="4"/>
<keyword evidence="3 4" id="KW-0012">Acyltransferase</keyword>
<evidence type="ECO:0000256" key="2">
    <source>
        <dbReference type="ARBA" id="ARBA00022679"/>
    </source>
</evidence>
<evidence type="ECO:0000313" key="4">
    <source>
        <dbReference type="EMBL" id="MET3527937.1"/>
    </source>
</evidence>
<dbReference type="InterPro" id="IPR007041">
    <property type="entry name" value="Arg_succinylTrfase_AstA/AruG"/>
</dbReference>
<dbReference type="Pfam" id="PF04958">
    <property type="entry name" value="AstA"/>
    <property type="match status" value="1"/>
</dbReference>
<proteinExistence type="predicted"/>
<dbReference type="Gene3D" id="3.40.630.30">
    <property type="match status" value="1"/>
</dbReference>
<dbReference type="SUPFAM" id="SSF55729">
    <property type="entry name" value="Acyl-CoA N-acyltransferases (Nat)"/>
    <property type="match status" value="1"/>
</dbReference>
<dbReference type="RefSeq" id="WP_354297963.1">
    <property type="nucleotide sequence ID" value="NZ_JBEPLU010000002.1"/>
</dbReference>
<name>A0ABV2ELW0_9CAUL</name>
<accession>A0ABV2ELW0</accession>
<dbReference type="GO" id="GO:0008791">
    <property type="term" value="F:arginine N-succinyltransferase activity"/>
    <property type="evidence" value="ECO:0007669"/>
    <property type="project" value="UniProtKB-EC"/>
</dbReference>
<comment type="caution">
    <text evidence="4">The sequence shown here is derived from an EMBL/GenBank/DDBJ whole genome shotgun (WGS) entry which is preliminary data.</text>
</comment>
<keyword evidence="2 4" id="KW-0808">Transferase</keyword>
<dbReference type="Gene3D" id="2.40.40.20">
    <property type="match status" value="1"/>
</dbReference>
<evidence type="ECO:0000313" key="5">
    <source>
        <dbReference type="Proteomes" id="UP001549110"/>
    </source>
</evidence>
<dbReference type="Proteomes" id="UP001549110">
    <property type="component" value="Unassembled WGS sequence"/>
</dbReference>
<protein>
    <submittedName>
        <fullName evidence="4">Arginine N-succinyltransferase</fullName>
        <ecNumber evidence="4">2.3.1.109</ecNumber>
    </submittedName>
</protein>
<gene>
    <name evidence="4" type="ORF">ABID41_003055</name>
</gene>
<dbReference type="PANTHER" id="PTHR30420">
    <property type="entry name" value="N-SUCCINYLARGININE DIHYDROLASE"/>
    <property type="match status" value="1"/>
</dbReference>
<organism evidence="4 5">
    <name type="scientific">Phenylobacterium koreense</name>
    <dbReference type="NCBI Taxonomy" id="266125"/>
    <lineage>
        <taxon>Bacteria</taxon>
        <taxon>Pseudomonadati</taxon>
        <taxon>Pseudomonadota</taxon>
        <taxon>Alphaproteobacteria</taxon>
        <taxon>Caulobacterales</taxon>
        <taxon>Caulobacteraceae</taxon>
        <taxon>Phenylobacterium</taxon>
    </lineage>
</organism>
<dbReference type="InterPro" id="IPR016181">
    <property type="entry name" value="Acyl_CoA_acyltransferase"/>
</dbReference>
<evidence type="ECO:0000256" key="3">
    <source>
        <dbReference type="ARBA" id="ARBA00023315"/>
    </source>
</evidence>
<dbReference type="NCBIfam" id="TIGR03243">
    <property type="entry name" value="arg_catab_AOST"/>
    <property type="match status" value="1"/>
</dbReference>
<dbReference type="EMBL" id="JBEPLU010000002">
    <property type="protein sequence ID" value="MET3527937.1"/>
    <property type="molecule type" value="Genomic_DNA"/>
</dbReference>
<reference evidence="4 5" key="1">
    <citation type="submission" date="2024-06" db="EMBL/GenBank/DDBJ databases">
        <title>Genomic Encyclopedia of Type Strains, Phase IV (KMG-IV): sequencing the most valuable type-strain genomes for metagenomic binning, comparative biology and taxonomic classification.</title>
        <authorList>
            <person name="Goeker M."/>
        </authorList>
    </citation>
    <scope>NUCLEOTIDE SEQUENCE [LARGE SCALE GENOMIC DNA]</scope>
    <source>
        <strain evidence="4 5">DSM 17809</strain>
    </source>
</reference>
<keyword evidence="1" id="KW-0056">Arginine metabolism</keyword>
<evidence type="ECO:0000256" key="1">
    <source>
        <dbReference type="ARBA" id="ARBA00022503"/>
    </source>
</evidence>
<dbReference type="PANTHER" id="PTHR30420:SF1">
    <property type="entry name" value="ARGININE N-SUCCINYLTRANSFERASE"/>
    <property type="match status" value="1"/>
</dbReference>
<keyword evidence="5" id="KW-1185">Reference proteome</keyword>